<sequence>MANFKKVPLKERVISGAVVFVIFISFSYYTQLFKPVNSLDLYQLLSFAKSFEKAQSLMLDGYEANFKEEDYEFITSIDNQANSINQFTLFEYEEKTYLIKTSPGTRGFQKLKVHAIEEVPPEVRNYFLELAP</sequence>
<reference evidence="2" key="1">
    <citation type="submission" date="2024-05" db="EMBL/GenBank/DDBJ databases">
        <title>Alkalihalobacillus sp. strain MEB203 novel alkaliphilic bacterium from Lonar Lake, India.</title>
        <authorList>
            <person name="Joshi A."/>
            <person name="Thite S."/>
            <person name="Mengade P."/>
        </authorList>
    </citation>
    <scope>NUCLEOTIDE SEQUENCE</scope>
    <source>
        <strain evidence="2">MEB 203</strain>
    </source>
</reference>
<accession>A0ABT5VIH0</accession>
<proteinExistence type="predicted"/>
<name>A0ABT5VIH0_9BACI</name>
<organism evidence="2 3">
    <name type="scientific">Alkalihalobacterium chitinilyticum</name>
    <dbReference type="NCBI Taxonomy" id="2980103"/>
    <lineage>
        <taxon>Bacteria</taxon>
        <taxon>Bacillati</taxon>
        <taxon>Bacillota</taxon>
        <taxon>Bacilli</taxon>
        <taxon>Bacillales</taxon>
        <taxon>Bacillaceae</taxon>
        <taxon>Alkalihalobacterium</taxon>
    </lineage>
</organism>
<dbReference type="EMBL" id="JAOTPO010000014">
    <property type="protein sequence ID" value="MDE5415255.1"/>
    <property type="molecule type" value="Genomic_DNA"/>
</dbReference>
<protein>
    <recommendedName>
        <fullName evidence="4">DUF3139 domain-containing protein</fullName>
    </recommendedName>
</protein>
<evidence type="ECO:0000256" key="1">
    <source>
        <dbReference type="SAM" id="Phobius"/>
    </source>
</evidence>
<keyword evidence="1" id="KW-1133">Transmembrane helix</keyword>
<gene>
    <name evidence="2" type="ORF">N7Z68_18000</name>
</gene>
<evidence type="ECO:0000313" key="2">
    <source>
        <dbReference type="EMBL" id="MDE5415255.1"/>
    </source>
</evidence>
<dbReference type="RefSeq" id="WP_275119860.1">
    <property type="nucleotide sequence ID" value="NZ_JAOTPO010000014.1"/>
</dbReference>
<keyword evidence="1" id="KW-0812">Transmembrane</keyword>
<dbReference type="Proteomes" id="UP001148125">
    <property type="component" value="Unassembled WGS sequence"/>
</dbReference>
<evidence type="ECO:0000313" key="3">
    <source>
        <dbReference type="Proteomes" id="UP001148125"/>
    </source>
</evidence>
<evidence type="ECO:0008006" key="4">
    <source>
        <dbReference type="Google" id="ProtNLM"/>
    </source>
</evidence>
<keyword evidence="3" id="KW-1185">Reference proteome</keyword>
<comment type="caution">
    <text evidence="2">The sequence shown here is derived from an EMBL/GenBank/DDBJ whole genome shotgun (WGS) entry which is preliminary data.</text>
</comment>
<feature type="transmembrane region" description="Helical" evidence="1">
    <location>
        <begin position="12"/>
        <end position="29"/>
    </location>
</feature>
<keyword evidence="1" id="KW-0472">Membrane</keyword>